<dbReference type="OrthoDB" id="9805730at2"/>
<dbReference type="InterPro" id="IPR009057">
    <property type="entry name" value="Homeodomain-like_sf"/>
</dbReference>
<evidence type="ECO:0000259" key="3">
    <source>
        <dbReference type="PROSITE" id="PS01124"/>
    </source>
</evidence>
<dbReference type="EMBL" id="BKAJ01000258">
    <property type="protein sequence ID" value="GEP61810.1"/>
    <property type="molecule type" value="Genomic_DNA"/>
</dbReference>
<dbReference type="InterPro" id="IPR018060">
    <property type="entry name" value="HTH_AraC"/>
</dbReference>
<evidence type="ECO:0000256" key="1">
    <source>
        <dbReference type="ARBA" id="ARBA00023015"/>
    </source>
</evidence>
<gene>
    <name evidence="4" type="ORF">RSO01_89760</name>
</gene>
<accession>A0A512NS85</accession>
<dbReference type="Gene3D" id="1.10.10.60">
    <property type="entry name" value="Homeodomain-like"/>
    <property type="match status" value="1"/>
</dbReference>
<reference evidence="4 5" key="1">
    <citation type="submission" date="2019-07" db="EMBL/GenBank/DDBJ databases">
        <title>Whole genome shotgun sequence of Reyranella soli NBRC 108950.</title>
        <authorList>
            <person name="Hosoyama A."/>
            <person name="Uohara A."/>
            <person name="Ohji S."/>
            <person name="Ichikawa N."/>
        </authorList>
    </citation>
    <scope>NUCLEOTIDE SEQUENCE [LARGE SCALE GENOMIC DNA]</scope>
    <source>
        <strain evidence="4 5">NBRC 108950</strain>
    </source>
</reference>
<keyword evidence="5" id="KW-1185">Reference proteome</keyword>
<evidence type="ECO:0000313" key="5">
    <source>
        <dbReference type="Proteomes" id="UP000321058"/>
    </source>
</evidence>
<evidence type="ECO:0000313" key="4">
    <source>
        <dbReference type="EMBL" id="GEP61810.1"/>
    </source>
</evidence>
<organism evidence="4 5">
    <name type="scientific">Reyranella soli</name>
    <dbReference type="NCBI Taxonomy" id="1230389"/>
    <lineage>
        <taxon>Bacteria</taxon>
        <taxon>Pseudomonadati</taxon>
        <taxon>Pseudomonadota</taxon>
        <taxon>Alphaproteobacteria</taxon>
        <taxon>Hyphomicrobiales</taxon>
        <taxon>Reyranellaceae</taxon>
        <taxon>Reyranella</taxon>
    </lineage>
</organism>
<keyword evidence="2" id="KW-0804">Transcription</keyword>
<dbReference type="SUPFAM" id="SSF46689">
    <property type="entry name" value="Homeodomain-like"/>
    <property type="match status" value="1"/>
</dbReference>
<dbReference type="GO" id="GO:0003700">
    <property type="term" value="F:DNA-binding transcription factor activity"/>
    <property type="evidence" value="ECO:0007669"/>
    <property type="project" value="InterPro"/>
</dbReference>
<comment type="caution">
    <text evidence="4">The sequence shown here is derived from an EMBL/GenBank/DDBJ whole genome shotgun (WGS) entry which is preliminary data.</text>
</comment>
<feature type="domain" description="HTH araC/xylS-type" evidence="3">
    <location>
        <begin position="29"/>
        <end position="63"/>
    </location>
</feature>
<proteinExistence type="predicted"/>
<keyword evidence="1" id="KW-0805">Transcription regulation</keyword>
<dbReference type="PROSITE" id="PS01124">
    <property type="entry name" value="HTH_ARAC_FAMILY_2"/>
    <property type="match status" value="1"/>
</dbReference>
<dbReference type="GO" id="GO:0043565">
    <property type="term" value="F:sequence-specific DNA binding"/>
    <property type="evidence" value="ECO:0007669"/>
    <property type="project" value="InterPro"/>
</dbReference>
<sequence length="65" mass="7527">MPLVGACCKLRWCEPAKARVWPCGVVVDTLRQIAYALGYAEPGPLVRAFKRWTNETPMQYRHKHR</sequence>
<dbReference type="AlphaFoldDB" id="A0A512NS85"/>
<name>A0A512NS85_9HYPH</name>
<dbReference type="Pfam" id="PF12833">
    <property type="entry name" value="HTH_18"/>
    <property type="match status" value="1"/>
</dbReference>
<evidence type="ECO:0000256" key="2">
    <source>
        <dbReference type="ARBA" id="ARBA00023163"/>
    </source>
</evidence>
<dbReference type="Proteomes" id="UP000321058">
    <property type="component" value="Unassembled WGS sequence"/>
</dbReference>
<protein>
    <recommendedName>
        <fullName evidence="3">HTH araC/xylS-type domain-containing protein</fullName>
    </recommendedName>
</protein>